<dbReference type="AlphaFoldDB" id="A0A9P8AYV2"/>
<evidence type="ECO:0000313" key="2">
    <source>
        <dbReference type="Proteomes" id="UP000812287"/>
    </source>
</evidence>
<organism evidence="1 2">
    <name type="scientific">Guyanagaster necrorhizus</name>
    <dbReference type="NCBI Taxonomy" id="856835"/>
    <lineage>
        <taxon>Eukaryota</taxon>
        <taxon>Fungi</taxon>
        <taxon>Dikarya</taxon>
        <taxon>Basidiomycota</taxon>
        <taxon>Agaricomycotina</taxon>
        <taxon>Agaricomycetes</taxon>
        <taxon>Agaricomycetidae</taxon>
        <taxon>Agaricales</taxon>
        <taxon>Marasmiineae</taxon>
        <taxon>Physalacriaceae</taxon>
        <taxon>Guyanagaster</taxon>
    </lineage>
</organism>
<dbReference type="EMBL" id="MU250523">
    <property type="protein sequence ID" value="KAG7453033.1"/>
    <property type="molecule type" value="Genomic_DNA"/>
</dbReference>
<keyword evidence="2" id="KW-1185">Reference proteome</keyword>
<dbReference type="OrthoDB" id="2928798at2759"/>
<sequence>MAQPTLRDFLHLGANQTYSCHALFHRLQSTHSTLRALGIPRDGHVRPQSIAPDNVVTLHIDQPTNLEQDSYFPHVLNRLKDERVLITKILMGQTNWYSFRPPSSLDLSGFIHITHLVIHSSIFSENHLCSLLSSLLSLRTVELHNNLMQDYRNNQVASTLVERPNIRALALTMGNDTCWTLLDLFTSDRSPVEPHTFERLELRRPRSLASGDGSLSRRMSALLKLMQFPFALDMDDFNITLPMSPMLNLENIKELTITLCALNNYYDFSYQTLVWWTETLRNIPGWTKLCTITIKVELGPPAAVNAPHPHDLAQWAAFDEALCRIEISSGLEHLRYKVVPRSGYAGHPSYDCDTMRRWLCLRCLPRARIFYTASEDCDFRVLDWANREVDMSGIM</sequence>
<name>A0A9P8AYV2_9AGAR</name>
<evidence type="ECO:0000313" key="1">
    <source>
        <dbReference type="EMBL" id="KAG7453033.1"/>
    </source>
</evidence>
<dbReference type="GeneID" id="66107146"/>
<accession>A0A9P8AYV2</accession>
<dbReference type="RefSeq" id="XP_043046533.1">
    <property type="nucleotide sequence ID" value="XM_043184849.1"/>
</dbReference>
<reference evidence="1" key="1">
    <citation type="submission" date="2020-11" db="EMBL/GenBank/DDBJ databases">
        <title>Adaptations for nitrogen fixation in a non-lichenized fungal sporocarp promotes dispersal by wood-feeding termites.</title>
        <authorList>
            <consortium name="DOE Joint Genome Institute"/>
            <person name="Koch R.A."/>
            <person name="Yoon G."/>
            <person name="Arayal U."/>
            <person name="Lail K."/>
            <person name="Amirebrahimi M."/>
            <person name="Labutti K."/>
            <person name="Lipzen A."/>
            <person name="Riley R."/>
            <person name="Barry K."/>
            <person name="Henrissat B."/>
            <person name="Grigoriev I.V."/>
            <person name="Herr J.R."/>
            <person name="Aime M.C."/>
        </authorList>
    </citation>
    <scope>NUCLEOTIDE SEQUENCE</scope>
    <source>
        <strain evidence="1">MCA 3950</strain>
    </source>
</reference>
<proteinExistence type="predicted"/>
<comment type="caution">
    <text evidence="1">The sequence shown here is derived from an EMBL/GenBank/DDBJ whole genome shotgun (WGS) entry which is preliminary data.</text>
</comment>
<protein>
    <submittedName>
        <fullName evidence="1">Uncharacterized protein</fullName>
    </submittedName>
</protein>
<dbReference type="Proteomes" id="UP000812287">
    <property type="component" value="Unassembled WGS sequence"/>
</dbReference>
<gene>
    <name evidence="1" type="ORF">BT62DRAFT_925575</name>
</gene>